<dbReference type="AlphaFoldDB" id="A0AAD5JVJ4"/>
<feature type="region of interest" description="Disordered" evidence="1">
    <location>
        <begin position="1"/>
        <end position="59"/>
    </location>
</feature>
<feature type="compositionally biased region" description="Basic and acidic residues" evidence="1">
    <location>
        <begin position="1"/>
        <end position="20"/>
    </location>
</feature>
<name>A0AAD5JVJ4_ACENE</name>
<dbReference type="EMBL" id="JAJSOW010000001">
    <property type="protein sequence ID" value="KAI9200297.1"/>
    <property type="molecule type" value="Genomic_DNA"/>
</dbReference>
<gene>
    <name evidence="2" type="ORF">LWI28_005619</name>
</gene>
<accession>A0AAD5JVJ4</accession>
<sequence>METGKREKLEEEKVGSSFEKKARKGGFSREEGGKQSLDDGDGEGNFSSKGSIIEIKPRDGILESETGMTTIYEEVLGEDEAAKMVTSATVSSKGEVECAQVISTGRSLSAGRFLSTRRIQ</sequence>
<keyword evidence="3" id="KW-1185">Reference proteome</keyword>
<proteinExistence type="predicted"/>
<reference evidence="2" key="2">
    <citation type="submission" date="2023-02" db="EMBL/GenBank/DDBJ databases">
        <authorList>
            <person name="Swenson N.G."/>
            <person name="Wegrzyn J.L."/>
            <person name="Mcevoy S.L."/>
        </authorList>
    </citation>
    <scope>NUCLEOTIDE SEQUENCE</scope>
    <source>
        <strain evidence="2">91603</strain>
        <tissue evidence="2">Leaf</tissue>
    </source>
</reference>
<feature type="compositionally biased region" description="Basic and acidic residues" evidence="1">
    <location>
        <begin position="27"/>
        <end position="37"/>
    </location>
</feature>
<evidence type="ECO:0000256" key="1">
    <source>
        <dbReference type="SAM" id="MobiDB-lite"/>
    </source>
</evidence>
<evidence type="ECO:0000313" key="2">
    <source>
        <dbReference type="EMBL" id="KAI9200297.1"/>
    </source>
</evidence>
<protein>
    <submittedName>
        <fullName evidence="2">Uncharacterized protein</fullName>
    </submittedName>
</protein>
<reference evidence="2" key="1">
    <citation type="journal article" date="2022" name="Plant J.">
        <title>Strategies of tolerance reflected in two North American maple genomes.</title>
        <authorList>
            <person name="McEvoy S.L."/>
            <person name="Sezen U.U."/>
            <person name="Trouern-Trend A."/>
            <person name="McMahon S.M."/>
            <person name="Schaberg P.G."/>
            <person name="Yang J."/>
            <person name="Wegrzyn J.L."/>
            <person name="Swenson N.G."/>
        </authorList>
    </citation>
    <scope>NUCLEOTIDE SEQUENCE</scope>
    <source>
        <strain evidence="2">91603</strain>
    </source>
</reference>
<comment type="caution">
    <text evidence="2">The sequence shown here is derived from an EMBL/GenBank/DDBJ whole genome shotgun (WGS) entry which is preliminary data.</text>
</comment>
<dbReference type="Proteomes" id="UP001064489">
    <property type="component" value="Chromosome 9"/>
</dbReference>
<evidence type="ECO:0000313" key="3">
    <source>
        <dbReference type="Proteomes" id="UP001064489"/>
    </source>
</evidence>
<organism evidence="2 3">
    <name type="scientific">Acer negundo</name>
    <name type="common">Box elder</name>
    <dbReference type="NCBI Taxonomy" id="4023"/>
    <lineage>
        <taxon>Eukaryota</taxon>
        <taxon>Viridiplantae</taxon>
        <taxon>Streptophyta</taxon>
        <taxon>Embryophyta</taxon>
        <taxon>Tracheophyta</taxon>
        <taxon>Spermatophyta</taxon>
        <taxon>Magnoliopsida</taxon>
        <taxon>eudicotyledons</taxon>
        <taxon>Gunneridae</taxon>
        <taxon>Pentapetalae</taxon>
        <taxon>rosids</taxon>
        <taxon>malvids</taxon>
        <taxon>Sapindales</taxon>
        <taxon>Sapindaceae</taxon>
        <taxon>Hippocastanoideae</taxon>
        <taxon>Acereae</taxon>
        <taxon>Acer</taxon>
    </lineage>
</organism>